<dbReference type="InterPro" id="IPR006448">
    <property type="entry name" value="Phage_term_ssu_P27"/>
</dbReference>
<dbReference type="NCBIfam" id="TIGR01558">
    <property type="entry name" value="sm_term_P27"/>
    <property type="match status" value="1"/>
</dbReference>
<accession>A0AAP3M424</accession>
<evidence type="ECO:0000313" key="3">
    <source>
        <dbReference type="Proteomes" id="UP001213015"/>
    </source>
</evidence>
<dbReference type="RefSeq" id="WP_257876637.1">
    <property type="nucleotide sequence ID" value="NZ_JAKHKO010000002.1"/>
</dbReference>
<organism evidence="2 3">
    <name type="scientific">Lactobacillus mulieris</name>
    <dbReference type="NCBI Taxonomy" id="2508708"/>
    <lineage>
        <taxon>Bacteria</taxon>
        <taxon>Bacillati</taxon>
        <taxon>Bacillota</taxon>
        <taxon>Bacilli</taxon>
        <taxon>Lactobacillales</taxon>
        <taxon>Lactobacillaceae</taxon>
        <taxon>Lactobacillus</taxon>
    </lineage>
</organism>
<sequence length="177" mass="19805">MAKGRNLKLTTDPNSRPEQREQTEKLKKVTENWTPLQKTPPLYMKGTLAATIWQRLIPILQETGVVKQADKATVECLCSAIQLYREAFENVQKNGIQREVWTTPILPTGETLDKEFTRYQKNPAVTTMDSAMKQIKTFSSDLGLTPASRASLMASIDSQDDDTPSLAEILNAKSGDF</sequence>
<dbReference type="Proteomes" id="UP001213015">
    <property type="component" value="Unassembled WGS sequence"/>
</dbReference>
<proteinExistence type="predicted"/>
<feature type="region of interest" description="Disordered" evidence="1">
    <location>
        <begin position="1"/>
        <end position="26"/>
    </location>
</feature>
<evidence type="ECO:0000256" key="1">
    <source>
        <dbReference type="SAM" id="MobiDB-lite"/>
    </source>
</evidence>
<name>A0AAP3M424_9LACO</name>
<feature type="compositionally biased region" description="Basic and acidic residues" evidence="1">
    <location>
        <begin position="15"/>
        <end position="26"/>
    </location>
</feature>
<dbReference type="EMBL" id="JAKHLF010000002">
    <property type="protein sequence ID" value="MCZ3844343.1"/>
    <property type="molecule type" value="Genomic_DNA"/>
</dbReference>
<protein>
    <submittedName>
        <fullName evidence="2">Phage terminase small subunit P27 family</fullName>
    </submittedName>
</protein>
<evidence type="ECO:0000313" key="2">
    <source>
        <dbReference type="EMBL" id="MCZ3844343.1"/>
    </source>
</evidence>
<gene>
    <name evidence="2" type="ORF">L2422_02225</name>
</gene>
<comment type="caution">
    <text evidence="2">The sequence shown here is derived from an EMBL/GenBank/DDBJ whole genome shotgun (WGS) entry which is preliminary data.</text>
</comment>
<dbReference type="AlphaFoldDB" id="A0AAP3M424"/>
<reference evidence="2" key="1">
    <citation type="submission" date="2022-01" db="EMBL/GenBank/DDBJ databases">
        <title>VMRC isolate genome collection.</title>
        <authorList>
            <person name="France M."/>
            <person name="Rutt L."/>
            <person name="Humphrys M."/>
            <person name="Ravel J."/>
        </authorList>
    </citation>
    <scope>NUCLEOTIDE SEQUENCE</scope>
    <source>
        <strain evidence="2">C0127B5</strain>
    </source>
</reference>
<dbReference type="Pfam" id="PF05119">
    <property type="entry name" value="Terminase_4"/>
    <property type="match status" value="1"/>
</dbReference>